<sequence length="591" mass="65855">MYSHQGYSFDPIFTSFITPHPCQTLVVFELPYNSTESDLHGLFSKFGTVEKVQKVANGRAALIQFSEISSPTRLVHMAKINPFYVATTPVRLEFSSQTINIKETKASEGKKSNQPTQEEQNEAESTSEPTKILQLDVSNVEYPITVEVIKSICMPHGSLKRIFVGTKRWDNTVKALAEYDNEEQATKAREHINGADIYSGCCNLSVTYSTLDKIKVAKNDSQQWDCANPAPKTLLDSSVEYTAPFAGYSTPHHPYHPYPGHMAPHHPYWGGPPAMPVPQVPTAPHAYLMLPVPAPVHAVTKDGIGIGHAISNLGEASSNRHEDMSIFSNEPGCVIIVSNLPPNVNCDHMFNLFGLYGNIAKVRFLLSQENTAMVQFGAKEAAEFAFKYLNDILIMDARLKIMQSNWLEIKDEFRSPTLSSKSRILEPSRTLHFFNAPPSFTPPDICLLFHGQGLQTPPRVLIFSNKLPQKKTSLGLVEWDRTEEALNALIFCNNKPVHLSGHTHPYHLKLAFSPKPLNEDRNGMTMISSFAPPPSPKSFKPSNTDELYEQSKEKALAIETAEDEFVNDSERKSGKSSRCPASHTCNKRNNI</sequence>
<dbReference type="Gene3D" id="3.30.70.330">
    <property type="match status" value="4"/>
</dbReference>
<evidence type="ECO:0000256" key="2">
    <source>
        <dbReference type="ARBA" id="ARBA00022884"/>
    </source>
</evidence>
<dbReference type="PROSITE" id="PS50102">
    <property type="entry name" value="RRM"/>
    <property type="match status" value="2"/>
</dbReference>
<keyword evidence="7" id="KW-1185">Reference proteome</keyword>
<dbReference type="GO" id="GO:0003723">
    <property type="term" value="F:RNA binding"/>
    <property type="evidence" value="ECO:0007669"/>
    <property type="project" value="UniProtKB-UniRule"/>
</dbReference>
<dbReference type="Pfam" id="PF00076">
    <property type="entry name" value="RRM_1"/>
    <property type="match status" value="1"/>
</dbReference>
<dbReference type="Proteomes" id="UP001626550">
    <property type="component" value="Unassembled WGS sequence"/>
</dbReference>
<name>A0ABD2PTP3_9PLAT</name>
<dbReference type="Pfam" id="PF22976">
    <property type="entry name" value="RRM_10"/>
    <property type="match status" value="1"/>
</dbReference>
<accession>A0ABD2PTP3</accession>
<dbReference type="InterPro" id="IPR035979">
    <property type="entry name" value="RBD_domain_sf"/>
</dbReference>
<dbReference type="SUPFAM" id="SSF54928">
    <property type="entry name" value="RNA-binding domain, RBD"/>
    <property type="match status" value="2"/>
</dbReference>
<feature type="region of interest" description="Disordered" evidence="4">
    <location>
        <begin position="103"/>
        <end position="130"/>
    </location>
</feature>
<dbReference type="InterPro" id="IPR000504">
    <property type="entry name" value="RRM_dom"/>
</dbReference>
<gene>
    <name evidence="6" type="ORF">Ciccas_010595</name>
</gene>
<feature type="domain" description="RRM" evidence="5">
    <location>
        <begin position="333"/>
        <end position="406"/>
    </location>
</feature>
<dbReference type="PANTHER" id="PTHR15592">
    <property type="entry name" value="MATRIN 3/NUCLEAR PROTEIN 220-RELATED"/>
    <property type="match status" value="1"/>
</dbReference>
<dbReference type="Pfam" id="PF11835">
    <property type="entry name" value="RRM_8"/>
    <property type="match status" value="1"/>
</dbReference>
<protein>
    <recommendedName>
        <fullName evidence="5">RRM domain-containing protein</fullName>
    </recommendedName>
</protein>
<organism evidence="6 7">
    <name type="scientific">Cichlidogyrus casuarinus</name>
    <dbReference type="NCBI Taxonomy" id="1844966"/>
    <lineage>
        <taxon>Eukaryota</taxon>
        <taxon>Metazoa</taxon>
        <taxon>Spiralia</taxon>
        <taxon>Lophotrochozoa</taxon>
        <taxon>Platyhelminthes</taxon>
        <taxon>Monogenea</taxon>
        <taxon>Monopisthocotylea</taxon>
        <taxon>Dactylogyridea</taxon>
        <taxon>Ancyrocephalidae</taxon>
        <taxon>Cichlidogyrus</taxon>
    </lineage>
</organism>
<keyword evidence="1" id="KW-0677">Repeat</keyword>
<feature type="domain" description="RRM" evidence="5">
    <location>
        <begin position="23"/>
        <end position="97"/>
    </location>
</feature>
<keyword evidence="2 3" id="KW-0694">RNA-binding</keyword>
<evidence type="ECO:0000256" key="1">
    <source>
        <dbReference type="ARBA" id="ARBA00022737"/>
    </source>
</evidence>
<evidence type="ECO:0000313" key="6">
    <source>
        <dbReference type="EMBL" id="KAL3310830.1"/>
    </source>
</evidence>
<dbReference type="InterPro" id="IPR021790">
    <property type="entry name" value="PTBP1-like_RRM2"/>
</dbReference>
<evidence type="ECO:0000259" key="5">
    <source>
        <dbReference type="PROSITE" id="PS50102"/>
    </source>
</evidence>
<proteinExistence type="predicted"/>
<dbReference type="Pfam" id="PF13893">
    <property type="entry name" value="RRM_5"/>
    <property type="match status" value="1"/>
</dbReference>
<feature type="compositionally biased region" description="Polar residues" evidence="4">
    <location>
        <begin position="112"/>
        <end position="129"/>
    </location>
</feature>
<reference evidence="6 7" key="1">
    <citation type="submission" date="2024-11" db="EMBL/GenBank/DDBJ databases">
        <title>Adaptive evolution of stress response genes in parasites aligns with host niche diversity.</title>
        <authorList>
            <person name="Hahn C."/>
            <person name="Resl P."/>
        </authorList>
    </citation>
    <scope>NUCLEOTIDE SEQUENCE [LARGE SCALE GENOMIC DNA]</scope>
    <source>
        <strain evidence="6">EGGRZ-B1_66</strain>
        <tissue evidence="6">Body</tissue>
    </source>
</reference>
<comment type="caution">
    <text evidence="6">The sequence shown here is derived from an EMBL/GenBank/DDBJ whole genome shotgun (WGS) entry which is preliminary data.</text>
</comment>
<evidence type="ECO:0000256" key="4">
    <source>
        <dbReference type="SAM" id="MobiDB-lite"/>
    </source>
</evidence>
<dbReference type="EMBL" id="JBJKFK010002624">
    <property type="protein sequence ID" value="KAL3310830.1"/>
    <property type="molecule type" value="Genomic_DNA"/>
</dbReference>
<dbReference type="AlphaFoldDB" id="A0ABD2PTP3"/>
<evidence type="ECO:0000256" key="3">
    <source>
        <dbReference type="PROSITE-ProRule" id="PRU00176"/>
    </source>
</evidence>
<feature type="region of interest" description="Disordered" evidence="4">
    <location>
        <begin position="526"/>
        <end position="591"/>
    </location>
</feature>
<dbReference type="InterPro" id="IPR012677">
    <property type="entry name" value="Nucleotide-bd_a/b_plait_sf"/>
</dbReference>
<evidence type="ECO:0000313" key="7">
    <source>
        <dbReference type="Proteomes" id="UP001626550"/>
    </source>
</evidence>
<dbReference type="InterPro" id="IPR055204">
    <property type="entry name" value="HNRNPL_RRM"/>
</dbReference>
<dbReference type="SMART" id="SM00360">
    <property type="entry name" value="RRM"/>
    <property type="match status" value="3"/>
</dbReference>